<keyword evidence="3" id="KW-1185">Reference proteome</keyword>
<feature type="compositionally biased region" description="Polar residues" evidence="1">
    <location>
        <begin position="103"/>
        <end position="116"/>
    </location>
</feature>
<comment type="caution">
    <text evidence="2">The sequence shown here is derived from an EMBL/GenBank/DDBJ whole genome shotgun (WGS) entry which is preliminary data.</text>
</comment>
<dbReference type="EMBL" id="VYYT01000090">
    <property type="protein sequence ID" value="KAK2770831.1"/>
    <property type="molecule type" value="Genomic_DNA"/>
</dbReference>
<feature type="region of interest" description="Disordered" evidence="1">
    <location>
        <begin position="1"/>
        <end position="116"/>
    </location>
</feature>
<accession>A0AAD9YLV1</accession>
<proteinExistence type="predicted"/>
<feature type="compositionally biased region" description="Polar residues" evidence="1">
    <location>
        <begin position="28"/>
        <end position="37"/>
    </location>
</feature>
<evidence type="ECO:0000256" key="1">
    <source>
        <dbReference type="SAM" id="MobiDB-lite"/>
    </source>
</evidence>
<feature type="compositionally biased region" description="Gly residues" evidence="1">
    <location>
        <begin position="1"/>
        <end position="13"/>
    </location>
</feature>
<evidence type="ECO:0000313" key="2">
    <source>
        <dbReference type="EMBL" id="KAK2770831.1"/>
    </source>
</evidence>
<gene>
    <name evidence="2" type="ORF">CKAH01_04338</name>
</gene>
<dbReference type="Proteomes" id="UP001281614">
    <property type="component" value="Unassembled WGS sequence"/>
</dbReference>
<evidence type="ECO:0000313" key="3">
    <source>
        <dbReference type="Proteomes" id="UP001281614"/>
    </source>
</evidence>
<dbReference type="AlphaFoldDB" id="A0AAD9YLV1"/>
<reference evidence="2" key="1">
    <citation type="submission" date="2023-02" db="EMBL/GenBank/DDBJ databases">
        <title>Colletotrichum kahawae CIFC_Que2 genome sequencing and assembly.</title>
        <authorList>
            <person name="Baroncelli R."/>
        </authorList>
    </citation>
    <scope>NUCLEOTIDE SEQUENCE</scope>
    <source>
        <strain evidence="2">CIFC_Que2</strain>
    </source>
</reference>
<organism evidence="2 3">
    <name type="scientific">Colletotrichum kahawae</name>
    <name type="common">Coffee berry disease fungus</name>
    <dbReference type="NCBI Taxonomy" id="34407"/>
    <lineage>
        <taxon>Eukaryota</taxon>
        <taxon>Fungi</taxon>
        <taxon>Dikarya</taxon>
        <taxon>Ascomycota</taxon>
        <taxon>Pezizomycotina</taxon>
        <taxon>Sordariomycetes</taxon>
        <taxon>Hypocreomycetidae</taxon>
        <taxon>Glomerellales</taxon>
        <taxon>Glomerellaceae</taxon>
        <taxon>Colletotrichum</taxon>
        <taxon>Colletotrichum gloeosporioides species complex</taxon>
    </lineage>
</organism>
<name>A0AAD9YLV1_COLKA</name>
<sequence>MLSDGGGGGGGGQDQPCNGAAGFHTKPHTTASSSGTCPSRRRRGTPVAQSLLRKSPASMGIATPEKNQQTTDNGPVGRLPRGGESHRGAATLHHTVGPRWKESNSSPTTVISTTNT</sequence>
<protein>
    <submittedName>
        <fullName evidence="2">Uncharacterized protein</fullName>
    </submittedName>
</protein>